<reference evidence="1" key="1">
    <citation type="submission" date="2021-06" db="EMBL/GenBank/DDBJ databases">
        <authorList>
            <person name="Kallberg Y."/>
            <person name="Tangrot J."/>
            <person name="Rosling A."/>
        </authorList>
    </citation>
    <scope>NUCLEOTIDE SEQUENCE</scope>
    <source>
        <strain evidence="1">28 12/20/2015</strain>
    </source>
</reference>
<proteinExistence type="predicted"/>
<evidence type="ECO:0000313" key="2">
    <source>
        <dbReference type="Proteomes" id="UP000789366"/>
    </source>
</evidence>
<dbReference type="EMBL" id="CAJVPW010001817">
    <property type="protein sequence ID" value="CAG8492665.1"/>
    <property type="molecule type" value="Genomic_DNA"/>
</dbReference>
<evidence type="ECO:0000313" key="1">
    <source>
        <dbReference type="EMBL" id="CAG8492665.1"/>
    </source>
</evidence>
<dbReference type="Proteomes" id="UP000789366">
    <property type="component" value="Unassembled WGS sequence"/>
</dbReference>
<name>A0ACA9KTK1_9GLOM</name>
<protein>
    <submittedName>
        <fullName evidence="1">3534_t:CDS:1</fullName>
    </submittedName>
</protein>
<sequence length="122" mass="14002">MFVQKDLNASNILSAVEVNIKLIAKLIVDEIKEEDDYTTTVPNLSSCHQGLRNAYFECSQSQNIKHEYKDSNRKRTECYNCNEKLSINVNILAAKARVTLQHNLMHKKPDDVLTPPEIKQEI</sequence>
<organism evidence="1 2">
    <name type="scientific">Cetraspora pellucida</name>
    <dbReference type="NCBI Taxonomy" id="1433469"/>
    <lineage>
        <taxon>Eukaryota</taxon>
        <taxon>Fungi</taxon>
        <taxon>Fungi incertae sedis</taxon>
        <taxon>Mucoromycota</taxon>
        <taxon>Glomeromycotina</taxon>
        <taxon>Glomeromycetes</taxon>
        <taxon>Diversisporales</taxon>
        <taxon>Gigasporaceae</taxon>
        <taxon>Cetraspora</taxon>
    </lineage>
</organism>
<keyword evidence="2" id="KW-1185">Reference proteome</keyword>
<accession>A0ACA9KTK1</accession>
<comment type="caution">
    <text evidence="1">The sequence shown here is derived from an EMBL/GenBank/DDBJ whole genome shotgun (WGS) entry which is preliminary data.</text>
</comment>
<gene>
    <name evidence="1" type="ORF">SPELUC_LOCUS2629</name>
</gene>